<dbReference type="OrthoDB" id="2162994at2759"/>
<dbReference type="VEuPathDB" id="FungiDB:HMPREF1544_02036"/>
<feature type="domain" description="PAS" evidence="6">
    <location>
        <begin position="27"/>
        <end position="97"/>
    </location>
</feature>
<dbReference type="PROSITE" id="PS50112">
    <property type="entry name" value="PAS"/>
    <property type="match status" value="1"/>
</dbReference>
<dbReference type="SUPFAM" id="SSF55785">
    <property type="entry name" value="PYP-like sensor domain (PAS domain)"/>
    <property type="match status" value="1"/>
</dbReference>
<dbReference type="SMART" id="SM00091">
    <property type="entry name" value="PAS"/>
    <property type="match status" value="1"/>
</dbReference>
<gene>
    <name evidence="8" type="ORF">HMPREF1544_02036</name>
</gene>
<evidence type="ECO:0000259" key="7">
    <source>
        <dbReference type="PROSITE" id="PS50114"/>
    </source>
</evidence>
<evidence type="ECO:0000259" key="6">
    <source>
        <dbReference type="PROSITE" id="PS50112"/>
    </source>
</evidence>
<dbReference type="SUPFAM" id="SSF57716">
    <property type="entry name" value="Glucocorticoid receptor-like (DNA-binding domain)"/>
    <property type="match status" value="1"/>
</dbReference>
<dbReference type="InterPro" id="IPR052138">
    <property type="entry name" value="GATA_ZnFinger_Domain"/>
</dbReference>
<dbReference type="InterPro" id="IPR013088">
    <property type="entry name" value="Znf_NHR/GATA"/>
</dbReference>
<evidence type="ECO:0000256" key="5">
    <source>
        <dbReference type="SAM" id="MobiDB-lite"/>
    </source>
</evidence>
<evidence type="ECO:0008006" key="10">
    <source>
        <dbReference type="Google" id="ProtNLM"/>
    </source>
</evidence>
<dbReference type="InterPro" id="IPR000014">
    <property type="entry name" value="PAS"/>
</dbReference>
<dbReference type="Gene3D" id="3.30.450.20">
    <property type="entry name" value="PAS domain"/>
    <property type="match status" value="1"/>
</dbReference>
<dbReference type="PANTHER" id="PTHR47255:SF4">
    <property type="entry name" value="GATA ZINC FINGER DOMAIN-CONTAINING PROTEIN 12"/>
    <property type="match status" value="1"/>
</dbReference>
<keyword evidence="9" id="KW-1185">Reference proteome</keyword>
<dbReference type="InParanoid" id="S2JLC5"/>
<dbReference type="GO" id="GO:0008270">
    <property type="term" value="F:zinc ion binding"/>
    <property type="evidence" value="ECO:0007669"/>
    <property type="project" value="UniProtKB-KW"/>
</dbReference>
<evidence type="ECO:0000256" key="2">
    <source>
        <dbReference type="ARBA" id="ARBA00022771"/>
    </source>
</evidence>
<reference evidence="9" key="1">
    <citation type="submission" date="2013-05" db="EMBL/GenBank/DDBJ databases">
        <title>The Genome sequence of Mucor circinelloides f. circinelloides 1006PhL.</title>
        <authorList>
            <consortium name="The Broad Institute Genomics Platform"/>
            <person name="Cuomo C."/>
            <person name="Earl A."/>
            <person name="Findley K."/>
            <person name="Lee S.C."/>
            <person name="Walker B."/>
            <person name="Young S."/>
            <person name="Zeng Q."/>
            <person name="Gargeya S."/>
            <person name="Fitzgerald M."/>
            <person name="Haas B."/>
            <person name="Abouelleil A."/>
            <person name="Allen A.W."/>
            <person name="Alvarado L."/>
            <person name="Arachchi H.M."/>
            <person name="Berlin A.M."/>
            <person name="Chapman S.B."/>
            <person name="Gainer-Dewar J."/>
            <person name="Goldberg J."/>
            <person name="Griggs A."/>
            <person name="Gujja S."/>
            <person name="Hansen M."/>
            <person name="Howarth C."/>
            <person name="Imamovic A."/>
            <person name="Ireland A."/>
            <person name="Larimer J."/>
            <person name="McCowan C."/>
            <person name="Murphy C."/>
            <person name="Pearson M."/>
            <person name="Poon T.W."/>
            <person name="Priest M."/>
            <person name="Roberts A."/>
            <person name="Saif S."/>
            <person name="Shea T."/>
            <person name="Sisk P."/>
            <person name="Sykes S."/>
            <person name="Wortman J."/>
            <person name="Nusbaum C."/>
            <person name="Birren B."/>
        </authorList>
    </citation>
    <scope>NUCLEOTIDE SEQUENCE [LARGE SCALE GENOMIC DNA]</scope>
    <source>
        <strain evidence="9">1006PhL</strain>
    </source>
</reference>
<dbReference type="InterPro" id="IPR013655">
    <property type="entry name" value="PAS_fold_3"/>
</dbReference>
<dbReference type="Gene3D" id="3.30.50.10">
    <property type="entry name" value="Erythroid Transcription Factor GATA-1, subunit A"/>
    <property type="match status" value="1"/>
</dbReference>
<protein>
    <recommendedName>
        <fullName evidence="10">White collar 2 protein</fullName>
    </recommendedName>
</protein>
<accession>S2JLC5</accession>
<dbReference type="CDD" id="cd00130">
    <property type="entry name" value="PAS"/>
    <property type="match status" value="1"/>
</dbReference>
<dbReference type="PROSITE" id="PS50114">
    <property type="entry name" value="GATA_ZN_FINGER_2"/>
    <property type="match status" value="1"/>
</dbReference>
<dbReference type="GO" id="GO:0043565">
    <property type="term" value="F:sequence-specific DNA binding"/>
    <property type="evidence" value="ECO:0007669"/>
    <property type="project" value="InterPro"/>
</dbReference>
<keyword evidence="3" id="KW-0862">Zinc</keyword>
<dbReference type="EMBL" id="KE123912">
    <property type="protein sequence ID" value="EPB91156.1"/>
    <property type="molecule type" value="Genomic_DNA"/>
</dbReference>
<evidence type="ECO:0000256" key="3">
    <source>
        <dbReference type="ARBA" id="ARBA00022833"/>
    </source>
</evidence>
<dbReference type="InterPro" id="IPR000679">
    <property type="entry name" value="Znf_GATA"/>
</dbReference>
<dbReference type="eggNOG" id="KOG1601">
    <property type="taxonomic scope" value="Eukaryota"/>
</dbReference>
<evidence type="ECO:0000256" key="4">
    <source>
        <dbReference type="PROSITE-ProRule" id="PRU00094"/>
    </source>
</evidence>
<dbReference type="AlphaFoldDB" id="S2JLC5"/>
<name>S2JLC5_MUCC1</name>
<feature type="compositionally biased region" description="Low complexity" evidence="5">
    <location>
        <begin position="248"/>
        <end position="271"/>
    </location>
</feature>
<dbReference type="Pfam" id="PF00320">
    <property type="entry name" value="GATA"/>
    <property type="match status" value="1"/>
</dbReference>
<dbReference type="GO" id="GO:0006355">
    <property type="term" value="P:regulation of DNA-templated transcription"/>
    <property type="evidence" value="ECO:0007669"/>
    <property type="project" value="InterPro"/>
</dbReference>
<evidence type="ECO:0000313" key="9">
    <source>
        <dbReference type="Proteomes" id="UP000014254"/>
    </source>
</evidence>
<dbReference type="NCBIfam" id="TIGR00229">
    <property type="entry name" value="sensory_box"/>
    <property type="match status" value="1"/>
</dbReference>
<keyword evidence="1" id="KW-0479">Metal-binding</keyword>
<dbReference type="PROSITE" id="PS00344">
    <property type="entry name" value="GATA_ZN_FINGER_1"/>
    <property type="match status" value="1"/>
</dbReference>
<dbReference type="InterPro" id="IPR035965">
    <property type="entry name" value="PAS-like_dom_sf"/>
</dbReference>
<dbReference type="PANTHER" id="PTHR47255">
    <property type="entry name" value="GATA TRANSCRIPTION FACTOR 22-RELATED"/>
    <property type="match status" value="1"/>
</dbReference>
<dbReference type="CDD" id="cd00202">
    <property type="entry name" value="ZnF_GATA"/>
    <property type="match status" value="1"/>
</dbReference>
<dbReference type="STRING" id="1220926.S2JLC5"/>
<feature type="domain" description="GATA-type" evidence="7">
    <location>
        <begin position="360"/>
        <end position="387"/>
    </location>
</feature>
<dbReference type="Proteomes" id="UP000014254">
    <property type="component" value="Unassembled WGS sequence"/>
</dbReference>
<keyword evidence="2 4" id="KW-0863">Zinc-finger</keyword>
<dbReference type="Pfam" id="PF08447">
    <property type="entry name" value="PAS_3"/>
    <property type="match status" value="1"/>
</dbReference>
<feature type="region of interest" description="Disordered" evidence="5">
    <location>
        <begin position="248"/>
        <end position="280"/>
    </location>
</feature>
<organism evidence="8 9">
    <name type="scientific">Mucor circinelloides f. circinelloides (strain 1006PhL)</name>
    <name type="common">Mucormycosis agent</name>
    <name type="synonym">Calyptromyces circinelloides</name>
    <dbReference type="NCBI Taxonomy" id="1220926"/>
    <lineage>
        <taxon>Eukaryota</taxon>
        <taxon>Fungi</taxon>
        <taxon>Fungi incertae sedis</taxon>
        <taxon>Mucoromycota</taxon>
        <taxon>Mucoromycotina</taxon>
        <taxon>Mucoromycetes</taxon>
        <taxon>Mucorales</taxon>
        <taxon>Mucorineae</taxon>
        <taxon>Mucoraceae</taxon>
        <taxon>Mucor</taxon>
    </lineage>
</organism>
<evidence type="ECO:0000313" key="8">
    <source>
        <dbReference type="EMBL" id="EPB91156.1"/>
    </source>
</evidence>
<dbReference type="SMART" id="SM00401">
    <property type="entry name" value="ZnF_GATA"/>
    <property type="match status" value="1"/>
</dbReference>
<sequence length="396" mass="45731">MTSLDASNLLFRHDQSFNYSQIMTNYSKNWSERILQDITGLLHVLSPTGKILYCSSSCISIIGFQPEELVGRSLTDFIHVDDLDLFIQNFQLAFSSMSRIKTHYRLRCKDNSFVLLESIGHPKQDSVSEPPQYFFAIAQPYLSRSNGLMESFLEMKLENEWLKKRLEGFLSMGQSPPISAVEPTCSQLQINVQQSEQHYHVEQQPYAFYNNPYNSNDQQQFNHQQKLQQQLLDHQQLQYQQRHYLQQQQQFHQQHQQQQQQQQQQQTQINQSSPSSSDLMNRYQTEETNTITATTTTTSTATTTTNIATTSTLTMPIKTTATTTTASYSSSDNTLMNLPDVVRRDKWKRRKKQPNVEYLCTDCGATSSPEWRKGPHGPKTLCNACGLRWAKKNKKI</sequence>
<proteinExistence type="predicted"/>
<evidence type="ECO:0000256" key="1">
    <source>
        <dbReference type="ARBA" id="ARBA00022723"/>
    </source>
</evidence>